<feature type="transmembrane region" description="Helical" evidence="3">
    <location>
        <begin position="155"/>
        <end position="173"/>
    </location>
</feature>
<evidence type="ECO:0000313" key="6">
    <source>
        <dbReference type="Proteomes" id="UP000198854"/>
    </source>
</evidence>
<dbReference type="Gene3D" id="3.30.70.270">
    <property type="match status" value="1"/>
</dbReference>
<keyword evidence="3" id="KW-0812">Transmembrane</keyword>
<proteinExistence type="predicted"/>
<dbReference type="InterPro" id="IPR043128">
    <property type="entry name" value="Rev_trsase/Diguanyl_cyclase"/>
</dbReference>
<evidence type="ECO:0000256" key="3">
    <source>
        <dbReference type="SAM" id="Phobius"/>
    </source>
</evidence>
<feature type="transmembrane region" description="Helical" evidence="3">
    <location>
        <begin position="21"/>
        <end position="42"/>
    </location>
</feature>
<dbReference type="InterPro" id="IPR000160">
    <property type="entry name" value="GGDEF_dom"/>
</dbReference>
<dbReference type="STRING" id="861298.SAMN04488136_12261"/>
<dbReference type="InterPro" id="IPR050469">
    <property type="entry name" value="Diguanylate_Cyclase"/>
</dbReference>
<dbReference type="PANTHER" id="PTHR45138">
    <property type="entry name" value="REGULATORY COMPONENTS OF SENSORY TRANSDUCTION SYSTEM"/>
    <property type="match status" value="1"/>
</dbReference>
<evidence type="ECO:0000256" key="2">
    <source>
        <dbReference type="ARBA" id="ARBA00034247"/>
    </source>
</evidence>
<feature type="transmembrane region" description="Helical" evidence="3">
    <location>
        <begin position="76"/>
        <end position="95"/>
    </location>
</feature>
<name>A0A1G8E0S8_9VIBR</name>
<dbReference type="AlphaFoldDB" id="A0A1G8E0S8"/>
<comment type="catalytic activity">
    <reaction evidence="2">
        <text>2 GTP = 3',3'-c-di-GMP + 2 diphosphate</text>
        <dbReference type="Rhea" id="RHEA:24898"/>
        <dbReference type="ChEBI" id="CHEBI:33019"/>
        <dbReference type="ChEBI" id="CHEBI:37565"/>
        <dbReference type="ChEBI" id="CHEBI:58805"/>
        <dbReference type="EC" id="2.7.7.65"/>
    </reaction>
</comment>
<evidence type="ECO:0000313" key="5">
    <source>
        <dbReference type="EMBL" id="SDH63360.1"/>
    </source>
</evidence>
<keyword evidence="3" id="KW-1133">Transmembrane helix</keyword>
<feature type="transmembrane region" description="Helical" evidence="3">
    <location>
        <begin position="125"/>
        <end position="143"/>
    </location>
</feature>
<dbReference type="PROSITE" id="PS50887">
    <property type="entry name" value="GGDEF"/>
    <property type="match status" value="1"/>
</dbReference>
<reference evidence="5 6" key="1">
    <citation type="submission" date="2016-10" db="EMBL/GenBank/DDBJ databases">
        <authorList>
            <person name="de Groot N.N."/>
        </authorList>
    </citation>
    <scope>NUCLEOTIDE SEQUENCE [LARGE SCALE GENOMIC DNA]</scope>
    <source>
        <strain evidence="5 6">CGMCC 1.10228</strain>
    </source>
</reference>
<gene>
    <name evidence="5" type="ORF">SAMN04488136_12261</name>
</gene>
<dbReference type="Pfam" id="PF00990">
    <property type="entry name" value="GGDEF"/>
    <property type="match status" value="1"/>
</dbReference>
<dbReference type="SMART" id="SM00267">
    <property type="entry name" value="GGDEF"/>
    <property type="match status" value="1"/>
</dbReference>
<evidence type="ECO:0000259" key="4">
    <source>
        <dbReference type="PROSITE" id="PS50887"/>
    </source>
</evidence>
<dbReference type="OrthoDB" id="9812260at2"/>
<organism evidence="5 6">
    <name type="scientific">Vibrio xiamenensis</name>
    <dbReference type="NCBI Taxonomy" id="861298"/>
    <lineage>
        <taxon>Bacteria</taxon>
        <taxon>Pseudomonadati</taxon>
        <taxon>Pseudomonadota</taxon>
        <taxon>Gammaproteobacteria</taxon>
        <taxon>Vibrionales</taxon>
        <taxon>Vibrionaceae</taxon>
        <taxon>Vibrio</taxon>
    </lineage>
</organism>
<dbReference type="NCBIfam" id="TIGR00254">
    <property type="entry name" value="GGDEF"/>
    <property type="match status" value="1"/>
</dbReference>
<protein>
    <recommendedName>
        <fullName evidence="1">diguanylate cyclase</fullName>
        <ecNumber evidence="1">2.7.7.65</ecNumber>
    </recommendedName>
</protein>
<dbReference type="CDD" id="cd01949">
    <property type="entry name" value="GGDEF"/>
    <property type="match status" value="1"/>
</dbReference>
<dbReference type="InterPro" id="IPR029787">
    <property type="entry name" value="Nucleotide_cyclase"/>
</dbReference>
<feature type="domain" description="GGDEF" evidence="4">
    <location>
        <begin position="218"/>
        <end position="346"/>
    </location>
</feature>
<feature type="transmembrane region" description="Helical" evidence="3">
    <location>
        <begin position="48"/>
        <end position="69"/>
    </location>
</feature>
<dbReference type="EMBL" id="FNDD01000022">
    <property type="protein sequence ID" value="SDH63360.1"/>
    <property type="molecule type" value="Genomic_DNA"/>
</dbReference>
<dbReference type="SUPFAM" id="SSF55073">
    <property type="entry name" value="Nucleotide cyclase"/>
    <property type="match status" value="1"/>
</dbReference>
<dbReference type="Proteomes" id="UP000198854">
    <property type="component" value="Unassembled WGS sequence"/>
</dbReference>
<dbReference type="RefSeq" id="WP_093276502.1">
    <property type="nucleotide sequence ID" value="NZ_FNDD01000022.1"/>
</dbReference>
<keyword evidence="3" id="KW-0472">Membrane</keyword>
<evidence type="ECO:0000256" key="1">
    <source>
        <dbReference type="ARBA" id="ARBA00012528"/>
    </source>
</evidence>
<dbReference type="GO" id="GO:0052621">
    <property type="term" value="F:diguanylate cyclase activity"/>
    <property type="evidence" value="ECO:0007669"/>
    <property type="project" value="UniProtKB-EC"/>
</dbReference>
<keyword evidence="6" id="KW-1185">Reference proteome</keyword>
<feature type="transmembrane region" description="Helical" evidence="3">
    <location>
        <begin position="101"/>
        <end position="120"/>
    </location>
</feature>
<sequence>MFSKLIFHHLSISSDDEQYRSVYLNCVCTAILGINAAFFLFYNLVYDYYLPLVFAMSATLLLLSLSQYALFIKRRVCLSSCLLVLVVFGLTHYYMFDVKNLEYALVFGMLTPMVAITLLVRKVALLVVGGQFLVFNYLLLIDMDSWLEIGFEKASYFNLISVWLSVTLLFWYIDSSRIQAVRKVYEAKERLEILATTDSLTGAYNRRFIEKRLNQLPVVKAIAVIDVDNFKLVNDLNGHMVGDSVLQKIAEVLDHLFISVGIVGRWGGEEFIVLITEGDEALAADHLERAKEAVYAYPFALSQPISISVGWSILHNQKVEEAIRHADQALYFAKSNGKNQVVSASSLLTKQQALVFDSANI</sequence>
<dbReference type="EC" id="2.7.7.65" evidence="1"/>
<accession>A0A1G8E0S8</accession>
<dbReference type="PANTHER" id="PTHR45138:SF9">
    <property type="entry name" value="DIGUANYLATE CYCLASE DGCM-RELATED"/>
    <property type="match status" value="1"/>
</dbReference>